<dbReference type="SUPFAM" id="SSF57196">
    <property type="entry name" value="EGF/Laminin"/>
    <property type="match status" value="1"/>
</dbReference>
<dbReference type="Proteomes" id="UP000095281">
    <property type="component" value="Unplaced"/>
</dbReference>
<dbReference type="AlphaFoldDB" id="A0A1I8BDX1"/>
<name>A0A1I8BDX1_MELHA</name>
<proteinExistence type="predicted"/>
<accession>A0A1I8BDX1</accession>
<dbReference type="WBParaSite" id="MhA1_Contig210.frz3.gene15">
    <property type="protein sequence ID" value="MhA1_Contig210.frz3.gene15"/>
    <property type="gene ID" value="MhA1_Contig210.frz3.gene15"/>
</dbReference>
<evidence type="ECO:0000313" key="1">
    <source>
        <dbReference type="Proteomes" id="UP000095281"/>
    </source>
</evidence>
<dbReference type="Gene3D" id="2.10.25.10">
    <property type="entry name" value="Laminin"/>
    <property type="match status" value="1"/>
</dbReference>
<organism evidence="1 2">
    <name type="scientific">Meloidogyne hapla</name>
    <name type="common">Root-knot nematode worm</name>
    <dbReference type="NCBI Taxonomy" id="6305"/>
    <lineage>
        <taxon>Eukaryota</taxon>
        <taxon>Metazoa</taxon>
        <taxon>Ecdysozoa</taxon>
        <taxon>Nematoda</taxon>
        <taxon>Chromadorea</taxon>
        <taxon>Rhabditida</taxon>
        <taxon>Tylenchina</taxon>
        <taxon>Tylenchomorpha</taxon>
        <taxon>Tylenchoidea</taxon>
        <taxon>Meloidogynidae</taxon>
        <taxon>Meloidogyninae</taxon>
        <taxon>Meloidogyne</taxon>
    </lineage>
</organism>
<evidence type="ECO:0000313" key="2">
    <source>
        <dbReference type="WBParaSite" id="MhA1_Contig210.frz3.gene15"/>
    </source>
</evidence>
<sequence>MDGVCPVDRRRWCYRGACLWEGGQATCLCPPGWLGQQCKEKDEKFDDEMKSIEFNGQNSLLAFSLNSTRDDGEESEDDGFLVEFRLNPTEKSFNQEQLLAVLMRERDEQVLAGVTMQPQNGKYSKWSNIIIHSHISQFLSYTEVFFGIQCQTLNKIIEVNE</sequence>
<keyword evidence="1" id="KW-1185">Reference proteome</keyword>
<protein>
    <submittedName>
        <fullName evidence="2">EGF-like domain-containing protein</fullName>
    </submittedName>
</protein>
<reference evidence="2" key="1">
    <citation type="submission" date="2016-11" db="UniProtKB">
        <authorList>
            <consortium name="WormBaseParasite"/>
        </authorList>
    </citation>
    <scope>IDENTIFICATION</scope>
</reference>